<sequence>MPEERKKYLEKVSFDQAIFIKDAKVFHQEFRTNDAVYSVMWENKNMMLAESFSYKDERETFTYQDKLLSMKAKSKKFSFGPYYKIDIPEGPQNEDSIYYFIK</sequence>
<proteinExistence type="predicted"/>
<dbReference type="RefSeq" id="WP_135615972.1">
    <property type="nucleotide sequence ID" value="NZ_RQFY01000006.1"/>
</dbReference>
<accession>A0A4R9J6I0</accession>
<reference evidence="1" key="1">
    <citation type="journal article" date="2019" name="PLoS Negl. Trop. Dis.">
        <title>Revisiting the worldwide diversity of Leptospira species in the environment.</title>
        <authorList>
            <person name="Vincent A.T."/>
            <person name="Schiettekatte O."/>
            <person name="Bourhy P."/>
            <person name="Veyrier F.J."/>
            <person name="Picardeau M."/>
        </authorList>
    </citation>
    <scope>NUCLEOTIDE SEQUENCE [LARGE SCALE GENOMIC DNA]</scope>
    <source>
        <strain evidence="1">201800265</strain>
    </source>
</reference>
<dbReference type="AlphaFoldDB" id="A0A4R9J6I0"/>
<evidence type="ECO:0000313" key="1">
    <source>
        <dbReference type="EMBL" id="TGL32568.1"/>
    </source>
</evidence>
<protein>
    <submittedName>
        <fullName evidence="1">Uncharacterized protein</fullName>
    </submittedName>
</protein>
<dbReference type="Proteomes" id="UP000297871">
    <property type="component" value="Unassembled WGS sequence"/>
</dbReference>
<organism evidence="1 2">
    <name type="scientific">Leptospira koniambonensis</name>
    <dbReference type="NCBI Taxonomy" id="2484950"/>
    <lineage>
        <taxon>Bacteria</taxon>
        <taxon>Pseudomonadati</taxon>
        <taxon>Spirochaetota</taxon>
        <taxon>Spirochaetia</taxon>
        <taxon>Leptospirales</taxon>
        <taxon>Leptospiraceae</taxon>
        <taxon>Leptospira</taxon>
    </lineage>
</organism>
<name>A0A4R9J6I0_9LEPT</name>
<keyword evidence="2" id="KW-1185">Reference proteome</keyword>
<comment type="caution">
    <text evidence="1">The sequence shown here is derived from an EMBL/GenBank/DDBJ whole genome shotgun (WGS) entry which is preliminary data.</text>
</comment>
<gene>
    <name evidence="1" type="ORF">EHQ52_14900</name>
</gene>
<evidence type="ECO:0000313" key="2">
    <source>
        <dbReference type="Proteomes" id="UP000297871"/>
    </source>
</evidence>
<dbReference type="EMBL" id="RQFY01000006">
    <property type="protein sequence ID" value="TGL32568.1"/>
    <property type="molecule type" value="Genomic_DNA"/>
</dbReference>